<sequence>MSDNFKDTYHIKDTSKLASPSLLVYPDMVKSNLEKIKKQIDLNQFRPHIKTVKSIELIQMQLNAGIRKFKCATLKESSLLLELGVKDILIAYPLIAYQMEQFLDMVKQNPGIKLQCVVDSISAAQSMDQFAKELEIMVPIYIDVNLGMGRTGVIIQNLEDFYDELLNLDNLDIKGFHGYDGHIRVIDLADRIKVVESYFQEFLKVLKIVEEKANEKLICVFGGSNTFPIYMTYPFVECSPGTFMLWDWGYHENLPEQSFDFAAILFTRIISKPTINHICLDLGYKSVASENPIEQRFHFPEHSNWIPKFQSEEHLVLEIPASEWEGIQVGQELYGIPYHVCPTVAWYPFYQVVEHQEVNNTWAIAGRY</sequence>
<evidence type="ECO:0000259" key="3">
    <source>
        <dbReference type="SMART" id="SM01119"/>
    </source>
</evidence>
<dbReference type="Gene3D" id="3.20.20.10">
    <property type="entry name" value="Alanine racemase"/>
    <property type="match status" value="1"/>
</dbReference>
<keyword evidence="5" id="KW-1185">Reference proteome</keyword>
<comment type="similarity">
    <text evidence="1">Belongs to the DSD1 family.</text>
</comment>
<dbReference type="PANTHER" id="PTHR28004">
    <property type="entry name" value="ZGC:162816-RELATED"/>
    <property type="match status" value="1"/>
</dbReference>
<organism evidence="4 5">
    <name type="scientific">Sphingobacterium hotanense</name>
    <dbReference type="NCBI Taxonomy" id="649196"/>
    <lineage>
        <taxon>Bacteria</taxon>
        <taxon>Pseudomonadati</taxon>
        <taxon>Bacteroidota</taxon>
        <taxon>Sphingobacteriia</taxon>
        <taxon>Sphingobacteriales</taxon>
        <taxon>Sphingobacteriaceae</taxon>
        <taxon>Sphingobacterium</taxon>
    </lineage>
</organism>
<name>A0ABT7NN49_9SPHI</name>
<dbReference type="Pfam" id="PF14031">
    <property type="entry name" value="D-ser_dehydrat"/>
    <property type="match status" value="1"/>
</dbReference>
<evidence type="ECO:0000256" key="1">
    <source>
        <dbReference type="ARBA" id="ARBA00005323"/>
    </source>
</evidence>
<dbReference type="SUPFAM" id="SSF51419">
    <property type="entry name" value="PLP-binding barrel"/>
    <property type="match status" value="1"/>
</dbReference>
<dbReference type="InterPro" id="IPR029066">
    <property type="entry name" value="PLP-binding_barrel"/>
</dbReference>
<dbReference type="PANTHER" id="PTHR28004:SF2">
    <property type="entry name" value="D-SERINE DEHYDRATASE"/>
    <property type="match status" value="1"/>
</dbReference>
<dbReference type="InterPro" id="IPR042208">
    <property type="entry name" value="D-ser_dehydrat-like_sf"/>
</dbReference>
<accession>A0ABT7NN49</accession>
<dbReference type="InterPro" id="IPR026956">
    <property type="entry name" value="D-ser_dehydrat-like_dom"/>
</dbReference>
<dbReference type="RefSeq" id="WP_286651399.1">
    <property type="nucleotide sequence ID" value="NZ_JACAGK010000027.1"/>
</dbReference>
<dbReference type="InterPro" id="IPR051466">
    <property type="entry name" value="D-amino_acid_metab_enzyme"/>
</dbReference>
<evidence type="ECO:0000313" key="4">
    <source>
        <dbReference type="EMBL" id="MDM1048685.1"/>
    </source>
</evidence>
<dbReference type="Gene3D" id="2.40.37.20">
    <property type="entry name" value="D-serine dehydratase-like domain"/>
    <property type="match status" value="1"/>
</dbReference>
<evidence type="ECO:0000313" key="5">
    <source>
        <dbReference type="Proteomes" id="UP001170954"/>
    </source>
</evidence>
<protein>
    <submittedName>
        <fullName evidence="4">Alanine racemase</fullName>
    </submittedName>
</protein>
<evidence type="ECO:0000256" key="2">
    <source>
        <dbReference type="ARBA" id="ARBA00023239"/>
    </source>
</evidence>
<reference evidence="4" key="1">
    <citation type="submission" date="2020-06" db="EMBL/GenBank/DDBJ databases">
        <authorList>
            <person name="Dong N."/>
        </authorList>
    </citation>
    <scope>NUCLEOTIDE SEQUENCE</scope>
    <source>
        <strain evidence="4">R1692</strain>
    </source>
</reference>
<keyword evidence="2" id="KW-0456">Lyase</keyword>
<dbReference type="InterPro" id="IPR001608">
    <property type="entry name" value="Ala_racemase_N"/>
</dbReference>
<dbReference type="Proteomes" id="UP001170954">
    <property type="component" value="Unassembled WGS sequence"/>
</dbReference>
<dbReference type="EMBL" id="JACAGK010000027">
    <property type="protein sequence ID" value="MDM1048685.1"/>
    <property type="molecule type" value="Genomic_DNA"/>
</dbReference>
<dbReference type="SMART" id="SM01119">
    <property type="entry name" value="D-ser_dehydrat"/>
    <property type="match status" value="1"/>
</dbReference>
<dbReference type="Pfam" id="PF01168">
    <property type="entry name" value="Ala_racemase_N"/>
    <property type="match status" value="1"/>
</dbReference>
<proteinExistence type="inferred from homology"/>
<comment type="caution">
    <text evidence="4">The sequence shown here is derived from an EMBL/GenBank/DDBJ whole genome shotgun (WGS) entry which is preliminary data.</text>
</comment>
<feature type="domain" description="D-serine dehydratase-like" evidence="3">
    <location>
        <begin position="262"/>
        <end position="354"/>
    </location>
</feature>
<reference evidence="4" key="2">
    <citation type="journal article" date="2022" name="Sci. Total Environ.">
        <title>Prevalence, transmission, and molecular epidemiology of tet(X)-positive bacteria among humans, animals, and environmental niches in China: An epidemiological, and genomic-based study.</title>
        <authorList>
            <person name="Dong N."/>
            <person name="Zeng Y."/>
            <person name="Cai C."/>
            <person name="Sun C."/>
            <person name="Lu J."/>
            <person name="Liu C."/>
            <person name="Zhou H."/>
            <person name="Sun Q."/>
            <person name="Shu L."/>
            <person name="Wang H."/>
            <person name="Wang Y."/>
            <person name="Wang S."/>
            <person name="Wu C."/>
            <person name="Chan E.W."/>
            <person name="Chen G."/>
            <person name="Shen Z."/>
            <person name="Chen S."/>
            <person name="Zhang R."/>
        </authorList>
    </citation>
    <scope>NUCLEOTIDE SEQUENCE</scope>
    <source>
        <strain evidence="4">R1692</strain>
    </source>
</reference>
<gene>
    <name evidence="4" type="ORF">HX018_10580</name>
</gene>